<keyword evidence="2" id="KW-0479">Metal-binding</keyword>
<dbReference type="OrthoDB" id="1747771at2759"/>
<dbReference type="InterPro" id="IPR007219">
    <property type="entry name" value="XnlR_reg_dom"/>
</dbReference>
<comment type="subcellular location">
    <subcellularLocation>
        <location evidence="1">Nucleus</location>
    </subcellularLocation>
</comment>
<dbReference type="GO" id="GO:0008270">
    <property type="term" value="F:zinc ion binding"/>
    <property type="evidence" value="ECO:0007669"/>
    <property type="project" value="InterPro"/>
</dbReference>
<keyword evidence="4" id="KW-0539">Nucleus</keyword>
<dbReference type="Pfam" id="PF00172">
    <property type="entry name" value="Zn_clus"/>
    <property type="match status" value="1"/>
</dbReference>
<dbReference type="AlphaFoldDB" id="A0A1G4IWY6"/>
<gene>
    <name evidence="6" type="ORF">LAMI_0B05996G</name>
</gene>
<evidence type="ECO:0000256" key="3">
    <source>
        <dbReference type="ARBA" id="ARBA00022833"/>
    </source>
</evidence>
<sequence length="649" mass="74182">MPPKKRRTALSCLRCNQRKVKCDKNSPCGNCVRRNMADQCCRPSDLPRVSAQAVLTAANSEGNDSQFCKSSVSKDVPIQQYFHSLRSLTYGITQISGLTPASDYNSGQGEWDQCMPRFPYLMDRVTFEVSRSICEYACRTTTFIHQGIVDPLFLADHDEYWQEYVNRENACLYHLSNNSLKRKSSADYYYWMSLYYAILSTGVYFSTEMEHTLWPFSPEQVQDFPRVLLKASLDCLVKAGALENADLRTIEVFSVMSMCFHGLGSIYLHRQLLRLSIDTARTLGLNNVSAKADSNINFHNEVYKRLWYSVFIIDSLSNYPNRYVGDFSTPFPELVTTPQLLGETSLSEIGLPDIAGNDDLAGIMYQRMMAELANLKHESFQEAQQSNLEEFWDRMILLRERLDACFGQAPYELADFSVARNARYLLFSSITRETLSLGARLQAVIGTKRWWAQYRDKCLRLAKELLTHSTSPQIPLHYNRYWIVVQHLIFACLFMLLDMLTSKSHNDKAKLQLVESSLPTIRRLRSYFTVKVGLAVIEKLAYLVSLVRLNTVTADSLESISLREFLRELQIANPDNVRVAEAVSPPVERSQYLRFGGLQRPYAQPAQLAANSEASPNSQLLLNPTLENILDDKGWHEFLDFFFNDKASV</sequence>
<dbReference type="GO" id="GO:0003677">
    <property type="term" value="F:DNA binding"/>
    <property type="evidence" value="ECO:0007669"/>
    <property type="project" value="InterPro"/>
</dbReference>
<dbReference type="Pfam" id="PF04082">
    <property type="entry name" value="Fungal_trans"/>
    <property type="match status" value="1"/>
</dbReference>
<dbReference type="SMART" id="SM00066">
    <property type="entry name" value="GAL4"/>
    <property type="match status" value="1"/>
</dbReference>
<dbReference type="CDD" id="cd00067">
    <property type="entry name" value="GAL4"/>
    <property type="match status" value="1"/>
</dbReference>
<dbReference type="PANTHER" id="PTHR31001:SF89">
    <property type="entry name" value="ZN(2)-C6 FUNGAL-TYPE DOMAIN-CONTAINING PROTEIN"/>
    <property type="match status" value="1"/>
</dbReference>
<dbReference type="Proteomes" id="UP000191024">
    <property type="component" value="Chromosome B"/>
</dbReference>
<dbReference type="GO" id="GO:0005634">
    <property type="term" value="C:nucleus"/>
    <property type="evidence" value="ECO:0007669"/>
    <property type="project" value="UniProtKB-SubCell"/>
</dbReference>
<dbReference type="PROSITE" id="PS50048">
    <property type="entry name" value="ZN2_CY6_FUNGAL_2"/>
    <property type="match status" value="1"/>
</dbReference>
<evidence type="ECO:0000313" key="6">
    <source>
        <dbReference type="EMBL" id="SCU81385.1"/>
    </source>
</evidence>
<reference evidence="6 7" key="1">
    <citation type="submission" date="2016-03" db="EMBL/GenBank/DDBJ databases">
        <authorList>
            <person name="Devillers H."/>
        </authorList>
    </citation>
    <scope>NUCLEOTIDE SEQUENCE [LARGE SCALE GENOMIC DNA]</scope>
    <source>
        <strain evidence="6">CBS 11717</strain>
    </source>
</reference>
<evidence type="ECO:0000256" key="4">
    <source>
        <dbReference type="ARBA" id="ARBA00023242"/>
    </source>
</evidence>
<feature type="domain" description="Zn(2)-C6 fungal-type" evidence="5">
    <location>
        <begin position="11"/>
        <end position="40"/>
    </location>
</feature>
<dbReference type="GO" id="GO:0006351">
    <property type="term" value="P:DNA-templated transcription"/>
    <property type="evidence" value="ECO:0007669"/>
    <property type="project" value="InterPro"/>
</dbReference>
<dbReference type="GO" id="GO:0000981">
    <property type="term" value="F:DNA-binding transcription factor activity, RNA polymerase II-specific"/>
    <property type="evidence" value="ECO:0007669"/>
    <property type="project" value="InterPro"/>
</dbReference>
<evidence type="ECO:0000256" key="1">
    <source>
        <dbReference type="ARBA" id="ARBA00004123"/>
    </source>
</evidence>
<accession>A0A1G4IWY6</accession>
<name>A0A1G4IWY6_9SACH</name>
<dbReference type="PANTHER" id="PTHR31001">
    <property type="entry name" value="UNCHARACTERIZED TRANSCRIPTIONAL REGULATORY PROTEIN"/>
    <property type="match status" value="1"/>
</dbReference>
<organism evidence="6 7">
    <name type="scientific">Lachancea mirantina</name>
    <dbReference type="NCBI Taxonomy" id="1230905"/>
    <lineage>
        <taxon>Eukaryota</taxon>
        <taxon>Fungi</taxon>
        <taxon>Dikarya</taxon>
        <taxon>Ascomycota</taxon>
        <taxon>Saccharomycotina</taxon>
        <taxon>Saccharomycetes</taxon>
        <taxon>Saccharomycetales</taxon>
        <taxon>Saccharomycetaceae</taxon>
        <taxon>Lachancea</taxon>
    </lineage>
</organism>
<keyword evidence="7" id="KW-1185">Reference proteome</keyword>
<dbReference type="Gene3D" id="4.10.240.10">
    <property type="entry name" value="Zn(2)-C6 fungal-type DNA-binding domain"/>
    <property type="match status" value="1"/>
</dbReference>
<dbReference type="CDD" id="cd12148">
    <property type="entry name" value="fungal_TF_MHR"/>
    <property type="match status" value="1"/>
</dbReference>
<evidence type="ECO:0000259" key="5">
    <source>
        <dbReference type="PROSITE" id="PS50048"/>
    </source>
</evidence>
<protein>
    <submittedName>
        <fullName evidence="6">LAMI_0B05996g1_1</fullName>
    </submittedName>
</protein>
<dbReference type="InterPro" id="IPR036864">
    <property type="entry name" value="Zn2-C6_fun-type_DNA-bd_sf"/>
</dbReference>
<dbReference type="InterPro" id="IPR001138">
    <property type="entry name" value="Zn2Cys6_DnaBD"/>
</dbReference>
<dbReference type="STRING" id="1230905.A0A1G4IWY6"/>
<evidence type="ECO:0000256" key="2">
    <source>
        <dbReference type="ARBA" id="ARBA00022723"/>
    </source>
</evidence>
<proteinExistence type="predicted"/>
<dbReference type="SUPFAM" id="SSF57701">
    <property type="entry name" value="Zn2/Cys6 DNA-binding domain"/>
    <property type="match status" value="1"/>
</dbReference>
<keyword evidence="3" id="KW-0862">Zinc</keyword>
<dbReference type="EMBL" id="LT598464">
    <property type="protein sequence ID" value="SCU81385.1"/>
    <property type="molecule type" value="Genomic_DNA"/>
</dbReference>
<evidence type="ECO:0000313" key="7">
    <source>
        <dbReference type="Proteomes" id="UP000191024"/>
    </source>
</evidence>
<dbReference type="InterPro" id="IPR050613">
    <property type="entry name" value="Sec_Metabolite_Reg"/>
</dbReference>